<dbReference type="EMBL" id="JBHSKX010000002">
    <property type="protein sequence ID" value="MFC5367545.1"/>
    <property type="molecule type" value="Genomic_DNA"/>
</dbReference>
<dbReference type="Pfam" id="PF13699">
    <property type="entry name" value="eCIS_core"/>
    <property type="match status" value="1"/>
</dbReference>
<feature type="region of interest" description="Disordered" evidence="1">
    <location>
        <begin position="1"/>
        <end position="93"/>
    </location>
</feature>
<feature type="compositionally biased region" description="Basic and acidic residues" evidence="1">
    <location>
        <begin position="75"/>
        <end position="85"/>
    </location>
</feature>
<evidence type="ECO:0000313" key="4">
    <source>
        <dbReference type="Proteomes" id="UP001596201"/>
    </source>
</evidence>
<feature type="compositionally biased region" description="Low complexity" evidence="1">
    <location>
        <begin position="61"/>
        <end position="74"/>
    </location>
</feature>
<proteinExistence type="predicted"/>
<evidence type="ECO:0000259" key="2">
    <source>
        <dbReference type="Pfam" id="PF13699"/>
    </source>
</evidence>
<feature type="compositionally biased region" description="Basic and acidic residues" evidence="1">
    <location>
        <begin position="28"/>
        <end position="45"/>
    </location>
</feature>
<reference evidence="3 4" key="1">
    <citation type="journal article" date="2019" name="Int. J. Syst. Evol. Microbiol.">
        <title>The Global Catalogue of Microorganisms (GCM) 10K type strain sequencing project: providing services to taxonomists for standard genome sequencing and annotation.</title>
        <authorList>
            <consortium name="The Broad Institute Genomics Platform"/>
            <consortium name="The Broad Institute Genome Sequencing Center for Infectious Disease"/>
            <person name="Wu L."/>
            <person name="Ma J."/>
        </authorList>
    </citation>
    <scope>NUCLEOTIDE SEQUENCE [LARGE SCALE GENOMIC DNA]</scope>
    <source>
        <strain evidence="3 4">CGMCC 1.12237</strain>
    </source>
</reference>
<gene>
    <name evidence="3" type="ORF">ACFPJ5_11420</name>
</gene>
<accession>A0ABD5RC67</accession>
<dbReference type="Proteomes" id="UP001596201">
    <property type="component" value="Unassembled WGS sequence"/>
</dbReference>
<dbReference type="RefSeq" id="WP_227229795.1">
    <property type="nucleotide sequence ID" value="NZ_JAJCVJ010000002.1"/>
</dbReference>
<evidence type="ECO:0000256" key="1">
    <source>
        <dbReference type="SAM" id="MobiDB-lite"/>
    </source>
</evidence>
<feature type="region of interest" description="Disordered" evidence="1">
    <location>
        <begin position="187"/>
        <end position="241"/>
    </location>
</feature>
<keyword evidence="4" id="KW-1185">Reference proteome</keyword>
<organism evidence="3 4">
    <name type="scientific">Salinirubrum litoreum</name>
    <dbReference type="NCBI Taxonomy" id="1126234"/>
    <lineage>
        <taxon>Archaea</taxon>
        <taxon>Methanobacteriati</taxon>
        <taxon>Methanobacteriota</taxon>
        <taxon>Stenosarchaea group</taxon>
        <taxon>Halobacteria</taxon>
        <taxon>Halobacteriales</taxon>
        <taxon>Haloferacaceae</taxon>
        <taxon>Salinirubrum</taxon>
    </lineage>
</organism>
<feature type="domain" description="eCIS core" evidence="2">
    <location>
        <begin position="115"/>
        <end position="189"/>
    </location>
</feature>
<evidence type="ECO:0000313" key="3">
    <source>
        <dbReference type="EMBL" id="MFC5367545.1"/>
    </source>
</evidence>
<comment type="caution">
    <text evidence="3">The sequence shown here is derived from an EMBL/GenBank/DDBJ whole genome shotgun (WGS) entry which is preliminary data.</text>
</comment>
<protein>
    <submittedName>
        <fullName evidence="3">DUF4157 domain-containing protein</fullName>
    </submittedName>
</protein>
<dbReference type="InterPro" id="IPR025295">
    <property type="entry name" value="eCIS_core_dom"/>
</dbReference>
<name>A0ABD5RC67_9EURY</name>
<feature type="compositionally biased region" description="Basic residues" evidence="1">
    <location>
        <begin position="18"/>
        <end position="27"/>
    </location>
</feature>
<sequence>MTRRLSVRRAAREDGHGHRQSRRRHGRDGHATDRVRDGFDARRAFGDSVQVSDPTDRAERAATATADRVLAADAGTRDHDARADGESTNETGVGRRVESAAERRLGAELGRGDRLPAGVRSALESRFGTDFGDVRVHTGPTAAAATRALDARAFTVGRRVVFDDGEFAPQTAPGRRLLAHELAHVSGRDEGDGVAGNDRGMSRDHGAGSDHGTVGETIHRQPRGGTESAGGPVHASPSPRIRSPAIEETLRQGSAVLGASEAGRPLTSEEEALARPIFGTSIDLSRVRLVSVGDEERSSRQAGLTGFQTGGTYVTIGNTIYVPSSFTVENRRMAQTLIHELVHVWQYQHGGTGYVSDSAVAQVTGALEHGTRNAAYGYTQDTRTIFEYPPEQQASIVENYFAMLRDRRLLSGSGGTSGVDFFSNHKTSDGGLIRLSAAQRRREIRAELAWHRERVQQLARAVPMTDFQQLQRRTQDLMGARDPMRDLVPEERRLTPLNPLLQIEF</sequence>
<dbReference type="AlphaFoldDB" id="A0ABD5RC67"/>